<evidence type="ECO:0000313" key="2">
    <source>
        <dbReference type="EMBL" id="KAF9061737.1"/>
    </source>
</evidence>
<dbReference type="Pfam" id="PF13279">
    <property type="entry name" value="4HBT_2"/>
    <property type="match status" value="1"/>
</dbReference>
<comment type="similarity">
    <text evidence="1">Belongs to the lcsJ thioesterase family.</text>
</comment>
<dbReference type="Proteomes" id="UP000772434">
    <property type="component" value="Unassembled WGS sequence"/>
</dbReference>
<dbReference type="InterPro" id="IPR029069">
    <property type="entry name" value="HotDog_dom_sf"/>
</dbReference>
<reference evidence="2" key="1">
    <citation type="submission" date="2020-11" db="EMBL/GenBank/DDBJ databases">
        <authorList>
            <consortium name="DOE Joint Genome Institute"/>
            <person name="Ahrendt S."/>
            <person name="Riley R."/>
            <person name="Andreopoulos W."/>
            <person name="Labutti K."/>
            <person name="Pangilinan J."/>
            <person name="Ruiz-Duenas F.J."/>
            <person name="Barrasa J.M."/>
            <person name="Sanchez-Garcia M."/>
            <person name="Camarero S."/>
            <person name="Miyauchi S."/>
            <person name="Serrano A."/>
            <person name="Linde D."/>
            <person name="Babiker R."/>
            <person name="Drula E."/>
            <person name="Ayuso-Fernandez I."/>
            <person name="Pacheco R."/>
            <person name="Padilla G."/>
            <person name="Ferreira P."/>
            <person name="Barriuso J."/>
            <person name="Kellner H."/>
            <person name="Castanera R."/>
            <person name="Alfaro M."/>
            <person name="Ramirez L."/>
            <person name="Pisabarro A.G."/>
            <person name="Kuo A."/>
            <person name="Tritt A."/>
            <person name="Lipzen A."/>
            <person name="He G."/>
            <person name="Yan M."/>
            <person name="Ng V."/>
            <person name="Cullen D."/>
            <person name="Martin F."/>
            <person name="Rosso M.-N."/>
            <person name="Henrissat B."/>
            <person name="Hibbett D."/>
            <person name="Martinez A.T."/>
            <person name="Grigoriev I.V."/>
        </authorList>
    </citation>
    <scope>NUCLEOTIDE SEQUENCE</scope>
    <source>
        <strain evidence="2">AH 40177</strain>
    </source>
</reference>
<dbReference type="AlphaFoldDB" id="A0A9P5PFI1"/>
<evidence type="ECO:0000256" key="1">
    <source>
        <dbReference type="ARBA" id="ARBA00038476"/>
    </source>
</evidence>
<dbReference type="Gene3D" id="3.10.129.10">
    <property type="entry name" value="Hotdog Thioesterase"/>
    <property type="match status" value="1"/>
</dbReference>
<dbReference type="OrthoDB" id="265761at2759"/>
<keyword evidence="3" id="KW-1185">Reference proteome</keyword>
<proteinExistence type="inferred from homology"/>
<gene>
    <name evidence="2" type="ORF">BDP27DRAFT_1428657</name>
</gene>
<comment type="caution">
    <text evidence="2">The sequence shown here is derived from an EMBL/GenBank/DDBJ whole genome shotgun (WGS) entry which is preliminary data.</text>
</comment>
<accession>A0A9P5PFI1</accession>
<dbReference type="PANTHER" id="PTHR12475:SF4">
    <property type="entry name" value="PROTEIN THEM6"/>
    <property type="match status" value="1"/>
</dbReference>
<dbReference type="EMBL" id="JADNRY010000192">
    <property type="protein sequence ID" value="KAF9061737.1"/>
    <property type="molecule type" value="Genomic_DNA"/>
</dbReference>
<name>A0A9P5PFI1_9AGAR</name>
<organism evidence="2 3">
    <name type="scientific">Rhodocollybia butyracea</name>
    <dbReference type="NCBI Taxonomy" id="206335"/>
    <lineage>
        <taxon>Eukaryota</taxon>
        <taxon>Fungi</taxon>
        <taxon>Dikarya</taxon>
        <taxon>Basidiomycota</taxon>
        <taxon>Agaricomycotina</taxon>
        <taxon>Agaricomycetes</taxon>
        <taxon>Agaricomycetidae</taxon>
        <taxon>Agaricales</taxon>
        <taxon>Marasmiineae</taxon>
        <taxon>Omphalotaceae</taxon>
        <taxon>Rhodocollybia</taxon>
    </lineage>
</organism>
<evidence type="ECO:0000313" key="3">
    <source>
        <dbReference type="Proteomes" id="UP000772434"/>
    </source>
</evidence>
<protein>
    <submittedName>
        <fullName evidence="2">Uncharacterized protein</fullName>
    </submittedName>
</protein>
<dbReference type="PANTHER" id="PTHR12475">
    <property type="match status" value="1"/>
</dbReference>
<dbReference type="CDD" id="cd00586">
    <property type="entry name" value="4HBT"/>
    <property type="match status" value="1"/>
</dbReference>
<sequence>MFLSKSAKEKAYEKWVDSLTPIGASPFQSRVFRSWASIDESDYNFHLSNSSYAKALDGARFKLAAQLLPKFLLAGGVIPLAGTHFHFVREIPIMARYEIRITLEAWDDKWIYIVCRFVSKPKRSTKSKNLAKKDIDTSSSSSASFFHAPINSSGVSMSSTPALPTDAPAPPTDMAKLTAALLASEEPDGATLHTVTVSQMCFKMGRITVPPAIVFAANGLGAPPAPSALDTYSATNPPPHWSQVQAISSRTHGGSIKKLRDFFRGGWKDVPEGERWWEEAMSGGVEVRRRRNLETLELLRRGMEGARGMR</sequence>
<dbReference type="InterPro" id="IPR051490">
    <property type="entry name" value="THEM6_lcsJ_thioesterase"/>
</dbReference>
<dbReference type="SUPFAM" id="SSF54637">
    <property type="entry name" value="Thioesterase/thiol ester dehydrase-isomerase"/>
    <property type="match status" value="1"/>
</dbReference>